<dbReference type="Gene3D" id="1.10.150.50">
    <property type="entry name" value="Transcription Factor, Ets-1"/>
    <property type="match status" value="1"/>
</dbReference>
<dbReference type="InterPro" id="IPR013761">
    <property type="entry name" value="SAM/pointed_sf"/>
</dbReference>
<dbReference type="SUPFAM" id="SSF47769">
    <property type="entry name" value="SAM/Pointed domain"/>
    <property type="match status" value="1"/>
</dbReference>
<dbReference type="PANTHER" id="PTHR21359">
    <property type="entry name" value="DUF5577 DOMAIN-CONTAINING PROTEIN"/>
    <property type="match status" value="1"/>
</dbReference>
<dbReference type="Proteomes" id="UP001497497">
    <property type="component" value="Unassembled WGS sequence"/>
</dbReference>
<dbReference type="GO" id="GO:0005634">
    <property type="term" value="C:nucleus"/>
    <property type="evidence" value="ECO:0007669"/>
    <property type="project" value="TreeGrafter"/>
</dbReference>
<sequence>MASMSETSYWINFFTTAGIPAGDAAHYAVMFSDNRITREMLLDLSKEYLTDMGITRLGDIIAILKHAKDVFKQEAKDKILKSTSLTSLSSASSQSISPALRRSTGGISGLMLLPSVEVEGETRARGLKKLSASRMVNHFTSKHPEAAPMSQSPVPKLPPPDPPRSKRKVSVFDRLGDDGVDDTVTLTTSSKLAALQASTQSSVFSRLGGKAGLKRSASESASLENLDDLLGADEESLPYAGVLKGTGPSPAKKANIKVAVNRSSLKEPFKIKKTFKSVTVTEEKKTSHIQRPEVSTTTEGVLSDFAKRESPSVKERLGSKAQQSSVTSTSIPKVAVTQKQKTKLTVQDRLGAKVEEQQSSPVVSSTQRITPKLKKKDTAKSTPVTSAPNPSGVFSRLGKKAPT</sequence>
<feature type="compositionally biased region" description="Polar residues" evidence="1">
    <location>
        <begin position="320"/>
        <end position="345"/>
    </location>
</feature>
<organism evidence="3 4">
    <name type="scientific">Lymnaea stagnalis</name>
    <name type="common">Great pond snail</name>
    <name type="synonym">Helix stagnalis</name>
    <dbReference type="NCBI Taxonomy" id="6523"/>
    <lineage>
        <taxon>Eukaryota</taxon>
        <taxon>Metazoa</taxon>
        <taxon>Spiralia</taxon>
        <taxon>Lophotrochozoa</taxon>
        <taxon>Mollusca</taxon>
        <taxon>Gastropoda</taxon>
        <taxon>Heterobranchia</taxon>
        <taxon>Euthyneura</taxon>
        <taxon>Panpulmonata</taxon>
        <taxon>Hygrophila</taxon>
        <taxon>Lymnaeoidea</taxon>
        <taxon>Lymnaeidae</taxon>
        <taxon>Lymnaea</taxon>
    </lineage>
</organism>
<evidence type="ECO:0000256" key="1">
    <source>
        <dbReference type="SAM" id="MobiDB-lite"/>
    </source>
</evidence>
<dbReference type="AlphaFoldDB" id="A0AAV2HX88"/>
<protein>
    <recommendedName>
        <fullName evidence="2">SAM domain-containing protein</fullName>
    </recommendedName>
</protein>
<evidence type="ECO:0000259" key="2">
    <source>
        <dbReference type="PROSITE" id="PS50105"/>
    </source>
</evidence>
<dbReference type="EMBL" id="CAXITT010000243">
    <property type="protein sequence ID" value="CAL1536938.1"/>
    <property type="molecule type" value="Genomic_DNA"/>
</dbReference>
<dbReference type="PANTHER" id="PTHR21359:SF1">
    <property type="entry name" value="DUF5577 DOMAIN-CONTAINING PROTEIN"/>
    <property type="match status" value="1"/>
</dbReference>
<feature type="domain" description="SAM" evidence="2">
    <location>
        <begin position="2"/>
        <end position="73"/>
    </location>
</feature>
<dbReference type="Pfam" id="PF18017">
    <property type="entry name" value="SAM_4"/>
    <property type="match status" value="1"/>
</dbReference>
<gene>
    <name evidence="3" type="ORF">GSLYS_00010851001</name>
</gene>
<dbReference type="InterPro" id="IPR039161">
    <property type="entry name" value="C19orf47-like"/>
</dbReference>
<evidence type="ECO:0000313" key="3">
    <source>
        <dbReference type="EMBL" id="CAL1536938.1"/>
    </source>
</evidence>
<accession>A0AAV2HX88</accession>
<evidence type="ECO:0000313" key="4">
    <source>
        <dbReference type="Proteomes" id="UP001497497"/>
    </source>
</evidence>
<dbReference type="PROSITE" id="PS50105">
    <property type="entry name" value="SAM_DOMAIN"/>
    <property type="match status" value="1"/>
</dbReference>
<keyword evidence="4" id="KW-1185">Reference proteome</keyword>
<proteinExistence type="predicted"/>
<dbReference type="InterPro" id="IPR040772">
    <property type="entry name" value="C19orf47_SAM"/>
</dbReference>
<name>A0AAV2HX88_LYMST</name>
<dbReference type="CDD" id="cd09531">
    <property type="entry name" value="SAM_CS047"/>
    <property type="match status" value="1"/>
</dbReference>
<feature type="compositionally biased region" description="Basic and acidic residues" evidence="1">
    <location>
        <begin position="305"/>
        <end position="318"/>
    </location>
</feature>
<comment type="caution">
    <text evidence="3">The sequence shown here is derived from an EMBL/GenBank/DDBJ whole genome shotgun (WGS) entry which is preliminary data.</text>
</comment>
<feature type="region of interest" description="Disordered" evidence="1">
    <location>
        <begin position="281"/>
        <end position="403"/>
    </location>
</feature>
<feature type="compositionally biased region" description="Polar residues" evidence="1">
    <location>
        <begin position="380"/>
        <end position="389"/>
    </location>
</feature>
<feature type="region of interest" description="Disordered" evidence="1">
    <location>
        <begin position="142"/>
        <end position="168"/>
    </location>
</feature>
<dbReference type="SMART" id="SM00454">
    <property type="entry name" value="SAM"/>
    <property type="match status" value="1"/>
</dbReference>
<reference evidence="3 4" key="1">
    <citation type="submission" date="2024-04" db="EMBL/GenBank/DDBJ databases">
        <authorList>
            <consortium name="Genoscope - CEA"/>
            <person name="William W."/>
        </authorList>
    </citation>
    <scope>NUCLEOTIDE SEQUENCE [LARGE SCALE GENOMIC DNA]</scope>
</reference>
<dbReference type="InterPro" id="IPR001660">
    <property type="entry name" value="SAM"/>
</dbReference>